<dbReference type="EMBL" id="ATGG01000013">
    <property type="protein sequence ID" value="EPF83548.1"/>
    <property type="molecule type" value="Genomic_DNA"/>
</dbReference>
<protein>
    <recommendedName>
        <fullName evidence="1">N-acetyltransferase domain-containing protein</fullName>
    </recommendedName>
</protein>
<dbReference type="Gene3D" id="3.40.630.30">
    <property type="match status" value="1"/>
</dbReference>
<keyword evidence="3" id="KW-1185">Reference proteome</keyword>
<dbReference type="GO" id="GO:0016747">
    <property type="term" value="F:acyltransferase activity, transferring groups other than amino-acyl groups"/>
    <property type="evidence" value="ECO:0007669"/>
    <property type="project" value="InterPro"/>
</dbReference>
<dbReference type="PROSITE" id="PS51186">
    <property type="entry name" value="GNAT"/>
    <property type="match status" value="1"/>
</dbReference>
<proteinExistence type="predicted"/>
<comment type="caution">
    <text evidence="2">The sequence shown here is derived from an EMBL/GenBank/DDBJ whole genome shotgun (WGS) entry which is preliminary data.</text>
</comment>
<feature type="domain" description="N-acetyltransferase" evidence="1">
    <location>
        <begin position="9"/>
        <end position="149"/>
    </location>
</feature>
<sequence>MGQDSFRIERSLELPAQIDELIQYSECEGFRFLNRLKQDFQAGENCFDQIGEALFAVYAQHNGLIAVGGLNQDPFAESKRVGRLRRFYIHPTYRRNRVGTYLLDCIEQYAQIYFDRVELFTDTIQAAHFYQTMGYQPMVSAHSNFYKIF</sequence>
<dbReference type="InterPro" id="IPR000182">
    <property type="entry name" value="GNAT_dom"/>
</dbReference>
<dbReference type="SUPFAM" id="SSF55729">
    <property type="entry name" value="Acyl-CoA N-acyltransferases (Nat)"/>
    <property type="match status" value="1"/>
</dbReference>
<name>A0A829HGZ3_9GAMM</name>
<evidence type="ECO:0000259" key="1">
    <source>
        <dbReference type="PROSITE" id="PS51186"/>
    </source>
</evidence>
<dbReference type="InterPro" id="IPR016181">
    <property type="entry name" value="Acyl_CoA_acyltransferase"/>
</dbReference>
<dbReference type="Pfam" id="PF13508">
    <property type="entry name" value="Acetyltransf_7"/>
    <property type="match status" value="1"/>
</dbReference>
<evidence type="ECO:0000313" key="3">
    <source>
        <dbReference type="Proteomes" id="UP000014523"/>
    </source>
</evidence>
<accession>A0A829HGZ3</accession>
<dbReference type="Proteomes" id="UP000014523">
    <property type="component" value="Unassembled WGS sequence"/>
</dbReference>
<dbReference type="AlphaFoldDB" id="A0A829HGZ3"/>
<dbReference type="CDD" id="cd04301">
    <property type="entry name" value="NAT_SF"/>
    <property type="match status" value="1"/>
</dbReference>
<reference evidence="2 3" key="1">
    <citation type="submission" date="2013-06" db="EMBL/GenBank/DDBJ databases">
        <title>The Genome Sequence of Acinetobacter gyllenbergii CIP 110306.</title>
        <authorList>
            <consortium name="The Broad Institute Genome Sequencing Platform"/>
            <consortium name="The Broad Institute Genome Sequencing Center for Infectious Disease"/>
            <person name="Cerqueira G."/>
            <person name="Feldgarden M."/>
            <person name="Courvalin P."/>
            <person name="Perichon B."/>
            <person name="Grillot-Courvalin C."/>
            <person name="Clermont D."/>
            <person name="Rocha E."/>
            <person name="Yoon E.-J."/>
            <person name="Nemec A."/>
            <person name="Young S.K."/>
            <person name="Zeng Q."/>
            <person name="Gargeya S."/>
            <person name="Fitzgerald M."/>
            <person name="Abouelleil A."/>
            <person name="Alvarado L."/>
            <person name="Berlin A.M."/>
            <person name="Chapman S.B."/>
            <person name="Dewar J."/>
            <person name="Goldberg J."/>
            <person name="Griggs A."/>
            <person name="Gujja S."/>
            <person name="Hansen M."/>
            <person name="Howarth C."/>
            <person name="Imamovic A."/>
            <person name="Larimer J."/>
            <person name="McCowan C."/>
            <person name="Murphy C."/>
            <person name="Pearson M."/>
            <person name="Priest M."/>
            <person name="Roberts A."/>
            <person name="Saif S."/>
            <person name="Shea T."/>
            <person name="Sykes S."/>
            <person name="Wortman J."/>
            <person name="Nusbaum C."/>
            <person name="Birren B."/>
        </authorList>
    </citation>
    <scope>NUCLEOTIDE SEQUENCE [LARGE SCALE GENOMIC DNA]</scope>
    <source>
        <strain evidence="2 3">CIP 110306</strain>
    </source>
</reference>
<gene>
    <name evidence="2" type="ORF">F957_01894</name>
</gene>
<organism evidence="2 3">
    <name type="scientific">Acinetobacter gyllenbergii CIP 110306 = MTCC 11365</name>
    <dbReference type="NCBI Taxonomy" id="1217657"/>
    <lineage>
        <taxon>Bacteria</taxon>
        <taxon>Pseudomonadati</taxon>
        <taxon>Pseudomonadota</taxon>
        <taxon>Gammaproteobacteria</taxon>
        <taxon>Moraxellales</taxon>
        <taxon>Moraxellaceae</taxon>
        <taxon>Acinetobacter</taxon>
    </lineage>
</organism>
<evidence type="ECO:0000313" key="2">
    <source>
        <dbReference type="EMBL" id="EPF83548.1"/>
    </source>
</evidence>
<dbReference type="RefSeq" id="WP_016539948.1">
    <property type="nucleotide sequence ID" value="NZ_ASQH01000001.1"/>
</dbReference>